<keyword evidence="1" id="KW-1133">Transmembrane helix</keyword>
<keyword evidence="1" id="KW-0812">Transmembrane</keyword>
<feature type="transmembrane region" description="Helical" evidence="1">
    <location>
        <begin position="320"/>
        <end position="339"/>
    </location>
</feature>
<evidence type="ECO:0000256" key="1">
    <source>
        <dbReference type="SAM" id="Phobius"/>
    </source>
</evidence>
<feature type="transmembrane region" description="Helical" evidence="1">
    <location>
        <begin position="85"/>
        <end position="105"/>
    </location>
</feature>
<feature type="transmembrane region" description="Helical" evidence="1">
    <location>
        <begin position="179"/>
        <end position="196"/>
    </location>
</feature>
<feature type="transmembrane region" description="Helical" evidence="1">
    <location>
        <begin position="346"/>
        <end position="365"/>
    </location>
</feature>
<feature type="transmembrane region" description="Helical" evidence="1">
    <location>
        <begin position="152"/>
        <end position="172"/>
    </location>
</feature>
<reference evidence="2 3" key="1">
    <citation type="submission" date="2021-02" db="EMBL/GenBank/DDBJ databases">
        <title>Characterization of Marinitoga sp. nov. str. BP5-C20A.</title>
        <authorList>
            <person name="Erauso G."/>
            <person name="Postec A."/>
        </authorList>
    </citation>
    <scope>NUCLEOTIDE SEQUENCE [LARGE SCALE GENOMIC DNA]</scope>
    <source>
        <strain evidence="2 3">BP5-C20A</strain>
    </source>
</reference>
<proteinExistence type="predicted"/>
<feature type="transmembrane region" description="Helical" evidence="1">
    <location>
        <begin position="57"/>
        <end position="79"/>
    </location>
</feature>
<feature type="transmembrane region" description="Helical" evidence="1">
    <location>
        <begin position="225"/>
        <end position="246"/>
    </location>
</feature>
<accession>A0ABY8PTU2</accession>
<dbReference type="Proteomes" id="UP001232493">
    <property type="component" value="Chromosome"/>
</dbReference>
<feature type="transmembrane region" description="Helical" evidence="1">
    <location>
        <begin position="20"/>
        <end position="45"/>
    </location>
</feature>
<keyword evidence="3" id="KW-1185">Reference proteome</keyword>
<feature type="transmembrane region" description="Helical" evidence="1">
    <location>
        <begin position="371"/>
        <end position="387"/>
    </location>
</feature>
<sequence>MGVDKISNKVFNFLIFGFFWLPVVFFGDDLIYISEIIIAFLFIMFIKTEKIEFKSYWYFLIPIILFFYRITFAPFAGAVLVAKEYILFFKQIEYFVILTVFYHFFQKNKYEESNLFNILNVLFITYAIYIFYDGISHLGQFHRAVIPFKKGVSSSLSGLFSSISIYFSYLNIINNRKKFLNIFFLLIGLGALILTFSRTSLLAMILVFSVFYIFEFIYSKNKKIIILSILVLLLILSTLSIVYNSLDYKYGLKSFDINGIIRMLKYDRSFYIRIHYIAKPAIEKDIGEDTFHTFINTLFGNIKNSQNIWDNQYLMLFNNFGLIGVFSYFLIYLNIYIMILKKYNNIFNKLMFLITTHIVISGITLESMTNIYVFLNIYYILIAYLIYQSGGCENGYSYYNKEYV</sequence>
<protein>
    <submittedName>
        <fullName evidence="2">Oligosaccharide repeat unit polymerase</fullName>
    </submittedName>
</protein>
<feature type="transmembrane region" description="Helical" evidence="1">
    <location>
        <begin position="114"/>
        <end position="132"/>
    </location>
</feature>
<evidence type="ECO:0000313" key="2">
    <source>
        <dbReference type="EMBL" id="WGS66025.1"/>
    </source>
</evidence>
<keyword evidence="1" id="KW-0472">Membrane</keyword>
<name>A0ABY8PTU2_9BACT</name>
<dbReference type="EMBL" id="CP069362">
    <property type="protein sequence ID" value="WGS66025.1"/>
    <property type="molecule type" value="Genomic_DNA"/>
</dbReference>
<organism evidence="2 3">
    <name type="scientific">Marinitoga aeolica</name>
    <dbReference type="NCBI Taxonomy" id="2809031"/>
    <lineage>
        <taxon>Bacteria</taxon>
        <taxon>Thermotogati</taxon>
        <taxon>Thermotogota</taxon>
        <taxon>Thermotogae</taxon>
        <taxon>Petrotogales</taxon>
        <taxon>Petrotogaceae</taxon>
        <taxon>Marinitoga</taxon>
    </lineage>
</organism>
<feature type="transmembrane region" description="Helical" evidence="1">
    <location>
        <begin position="202"/>
        <end position="218"/>
    </location>
</feature>
<dbReference type="RefSeq" id="WP_281000973.1">
    <property type="nucleotide sequence ID" value="NZ_CP069362.1"/>
</dbReference>
<gene>
    <name evidence="2" type="ORF">JRV97_05610</name>
</gene>
<evidence type="ECO:0000313" key="3">
    <source>
        <dbReference type="Proteomes" id="UP001232493"/>
    </source>
</evidence>